<accession>A0A2J8A0W2</accession>
<dbReference type="Gene3D" id="3.40.50.2000">
    <property type="entry name" value="Glycogen Phosphorylase B"/>
    <property type="match status" value="1"/>
</dbReference>
<keyword evidence="2" id="KW-0119">Carbohydrate metabolism</keyword>
<dbReference type="GO" id="GO:0005980">
    <property type="term" value="P:glycogen catabolic process"/>
    <property type="evidence" value="ECO:0007669"/>
    <property type="project" value="TreeGrafter"/>
</dbReference>
<dbReference type="EMBL" id="PGGS01000254">
    <property type="protein sequence ID" value="PNH06162.1"/>
    <property type="molecule type" value="Genomic_DNA"/>
</dbReference>
<reference evidence="4 5" key="1">
    <citation type="journal article" date="2017" name="Mol. Biol. Evol.">
        <title>The 4-celled Tetrabaena socialis nuclear genome reveals the essential components for genetic control of cell number at the origin of multicellularity in the volvocine lineage.</title>
        <authorList>
            <person name="Featherston J."/>
            <person name="Arakaki Y."/>
            <person name="Hanschen E.R."/>
            <person name="Ferris P.J."/>
            <person name="Michod R.E."/>
            <person name="Olson B.J.S.C."/>
            <person name="Nozaki H."/>
            <person name="Durand P.M."/>
        </authorList>
    </citation>
    <scope>NUCLEOTIDE SEQUENCE [LARGE SCALE GENOMIC DNA]</scope>
    <source>
        <strain evidence="4 5">NIES-571</strain>
    </source>
</reference>
<proteinExistence type="inferred from homology"/>
<evidence type="ECO:0000313" key="4">
    <source>
        <dbReference type="EMBL" id="PNH06162.1"/>
    </source>
</evidence>
<evidence type="ECO:0000256" key="3">
    <source>
        <dbReference type="SAM" id="MobiDB-lite"/>
    </source>
</evidence>
<dbReference type="Pfam" id="PF00343">
    <property type="entry name" value="Phosphorylase"/>
    <property type="match status" value="1"/>
</dbReference>
<comment type="function">
    <text evidence="2">Allosteric enzyme that catalyzes the rate-limiting step in glycogen catabolism, the phosphorolytic cleavage of glycogen to produce glucose-1-phosphate, and plays a central role in maintaining cellular and organismal glucose homeostasis.</text>
</comment>
<name>A0A2J8A0W2_9CHLO</name>
<feature type="region of interest" description="Disordered" evidence="3">
    <location>
        <begin position="1"/>
        <end position="32"/>
    </location>
</feature>
<protein>
    <recommendedName>
        <fullName evidence="2">Alpha-1,4 glucan phosphorylase</fullName>
        <ecNumber evidence="2">2.4.1.1</ecNumber>
    </recommendedName>
</protein>
<evidence type="ECO:0000256" key="1">
    <source>
        <dbReference type="ARBA" id="ARBA00006047"/>
    </source>
</evidence>
<comment type="catalytic activity">
    <reaction evidence="2">
        <text>[(1-&gt;4)-alpha-D-glucosyl](n) + phosphate = [(1-&gt;4)-alpha-D-glucosyl](n-1) + alpha-D-glucose 1-phosphate</text>
        <dbReference type="Rhea" id="RHEA:41732"/>
        <dbReference type="Rhea" id="RHEA-COMP:9584"/>
        <dbReference type="Rhea" id="RHEA-COMP:9586"/>
        <dbReference type="ChEBI" id="CHEBI:15444"/>
        <dbReference type="ChEBI" id="CHEBI:43474"/>
        <dbReference type="ChEBI" id="CHEBI:58601"/>
        <dbReference type="EC" id="2.4.1.1"/>
    </reaction>
</comment>
<dbReference type="SUPFAM" id="SSF53756">
    <property type="entry name" value="UDP-Glycosyltransferase/glycogen phosphorylase"/>
    <property type="match status" value="1"/>
</dbReference>
<feature type="compositionally biased region" description="Basic and acidic residues" evidence="3">
    <location>
        <begin position="174"/>
        <end position="192"/>
    </location>
</feature>
<evidence type="ECO:0000313" key="5">
    <source>
        <dbReference type="Proteomes" id="UP000236333"/>
    </source>
</evidence>
<comment type="cofactor">
    <cofactor evidence="2">
        <name>pyridoxal 5'-phosphate</name>
        <dbReference type="ChEBI" id="CHEBI:597326"/>
    </cofactor>
</comment>
<dbReference type="GO" id="GO:0005737">
    <property type="term" value="C:cytoplasm"/>
    <property type="evidence" value="ECO:0007669"/>
    <property type="project" value="TreeGrafter"/>
</dbReference>
<dbReference type="Proteomes" id="UP000236333">
    <property type="component" value="Unassembled WGS sequence"/>
</dbReference>
<feature type="compositionally biased region" description="Low complexity" evidence="3">
    <location>
        <begin position="159"/>
        <end position="170"/>
    </location>
</feature>
<feature type="compositionally biased region" description="Gly residues" evidence="3">
    <location>
        <begin position="22"/>
        <end position="32"/>
    </location>
</feature>
<organism evidence="4 5">
    <name type="scientific">Tetrabaena socialis</name>
    <dbReference type="NCBI Taxonomy" id="47790"/>
    <lineage>
        <taxon>Eukaryota</taxon>
        <taxon>Viridiplantae</taxon>
        <taxon>Chlorophyta</taxon>
        <taxon>core chlorophytes</taxon>
        <taxon>Chlorophyceae</taxon>
        <taxon>CS clade</taxon>
        <taxon>Chlamydomonadales</taxon>
        <taxon>Tetrabaenaceae</taxon>
        <taxon>Tetrabaena</taxon>
    </lineage>
</organism>
<dbReference type="InterPro" id="IPR000811">
    <property type="entry name" value="Glyco_trans_35"/>
</dbReference>
<keyword evidence="2" id="KW-0328">Glycosyltransferase</keyword>
<dbReference type="OrthoDB" id="9215500at2759"/>
<dbReference type="GO" id="GO:0008184">
    <property type="term" value="F:glycogen phosphorylase activity"/>
    <property type="evidence" value="ECO:0007669"/>
    <property type="project" value="InterPro"/>
</dbReference>
<feature type="region of interest" description="Disordered" evidence="3">
    <location>
        <begin position="154"/>
        <end position="200"/>
    </location>
</feature>
<sequence length="224" mass="23349">MTSSSSSSEPKAPAPEPALPPDGGGGGDRGRGGGGLAAVIPEGLEVGVDGGVGCLGIALIEDPGVKVNTSAMFDIQVKRIHEYKRQLLNVMGIIYRYDLIKKMTPAQRKNVVPRVCVIGGKAAPGYEMAKRIIKLICAVGDKINGDPERARVGQRQQVGLAAASGRPASGAAGGHERRSQRAGEQQQERGEADVAALGEGRDLRDGVGQLREVLRRVVVVRSGG</sequence>
<dbReference type="PANTHER" id="PTHR11468">
    <property type="entry name" value="GLYCOGEN PHOSPHORYLASE"/>
    <property type="match status" value="1"/>
</dbReference>
<dbReference type="PANTHER" id="PTHR11468:SF30">
    <property type="entry name" value="ALPHA-1,4 GLUCAN PHOSPHORYLASE"/>
    <property type="match status" value="1"/>
</dbReference>
<dbReference type="EC" id="2.4.1.1" evidence="2"/>
<keyword evidence="2" id="KW-0663">Pyridoxal phosphate</keyword>
<feature type="compositionally biased region" description="Low complexity" evidence="3">
    <location>
        <begin position="1"/>
        <end position="11"/>
    </location>
</feature>
<comment type="similarity">
    <text evidence="1 2">Belongs to the glycogen phosphorylase family.</text>
</comment>
<keyword evidence="5" id="KW-1185">Reference proteome</keyword>
<comment type="caution">
    <text evidence="4">The sequence shown here is derived from an EMBL/GenBank/DDBJ whole genome shotgun (WGS) entry which is preliminary data.</text>
</comment>
<dbReference type="GO" id="GO:0030170">
    <property type="term" value="F:pyridoxal phosphate binding"/>
    <property type="evidence" value="ECO:0007669"/>
    <property type="project" value="TreeGrafter"/>
</dbReference>
<keyword evidence="2" id="KW-0808">Transferase</keyword>
<gene>
    <name evidence="4" type="ORF">TSOC_007477</name>
</gene>
<dbReference type="AlphaFoldDB" id="A0A2J8A0W2"/>
<evidence type="ECO:0000256" key="2">
    <source>
        <dbReference type="RuleBase" id="RU000587"/>
    </source>
</evidence>